<dbReference type="EMBL" id="KI913121">
    <property type="protein sequence ID" value="ETV83007.1"/>
    <property type="molecule type" value="Genomic_DNA"/>
</dbReference>
<dbReference type="PANTHER" id="PTHR37067">
    <property type="entry name" value="PX DOMAIN-CONTAINING PROTEIN"/>
    <property type="match status" value="1"/>
</dbReference>
<dbReference type="PANTHER" id="PTHR37067:SF3">
    <property type="entry name" value="PX DOMAIN-CONTAINING PROTEIN"/>
    <property type="match status" value="1"/>
</dbReference>
<protein>
    <submittedName>
        <fullName evidence="1">Uncharacterized protein</fullName>
    </submittedName>
</protein>
<sequence length="76" mass="8748">MVEERHRKLFKLYKEERNICTAIDMHSSTTTSNDAWDMLPSDYDNLRVFRGRLASVLANTTAVESDFSILGARRVP</sequence>
<dbReference type="OrthoDB" id="167947at2759"/>
<dbReference type="GeneID" id="20806751"/>
<organism evidence="1">
    <name type="scientific">Aphanomyces astaci</name>
    <name type="common">Crayfish plague agent</name>
    <dbReference type="NCBI Taxonomy" id="112090"/>
    <lineage>
        <taxon>Eukaryota</taxon>
        <taxon>Sar</taxon>
        <taxon>Stramenopiles</taxon>
        <taxon>Oomycota</taxon>
        <taxon>Saprolegniomycetes</taxon>
        <taxon>Saprolegniales</taxon>
        <taxon>Verrucalvaceae</taxon>
        <taxon>Aphanomyces</taxon>
    </lineage>
</organism>
<proteinExistence type="predicted"/>
<reference evidence="1" key="1">
    <citation type="submission" date="2013-12" db="EMBL/GenBank/DDBJ databases">
        <title>The Genome Sequence of Aphanomyces astaci APO3.</title>
        <authorList>
            <consortium name="The Broad Institute Genomics Platform"/>
            <person name="Russ C."/>
            <person name="Tyler B."/>
            <person name="van West P."/>
            <person name="Dieguez-Uribeondo J."/>
            <person name="Young S.K."/>
            <person name="Zeng Q."/>
            <person name="Gargeya S."/>
            <person name="Fitzgerald M."/>
            <person name="Abouelleil A."/>
            <person name="Alvarado L."/>
            <person name="Chapman S.B."/>
            <person name="Gainer-Dewar J."/>
            <person name="Goldberg J."/>
            <person name="Griggs A."/>
            <person name="Gujja S."/>
            <person name="Hansen M."/>
            <person name="Howarth C."/>
            <person name="Imamovic A."/>
            <person name="Ireland A."/>
            <person name="Larimer J."/>
            <person name="McCowan C."/>
            <person name="Murphy C."/>
            <person name="Pearson M."/>
            <person name="Poon T.W."/>
            <person name="Priest M."/>
            <person name="Roberts A."/>
            <person name="Saif S."/>
            <person name="Shea T."/>
            <person name="Sykes S."/>
            <person name="Wortman J."/>
            <person name="Nusbaum C."/>
            <person name="Birren B."/>
        </authorList>
    </citation>
    <scope>NUCLEOTIDE SEQUENCE [LARGE SCALE GENOMIC DNA]</scope>
    <source>
        <strain evidence="1">APO3</strain>
    </source>
</reference>
<dbReference type="AlphaFoldDB" id="W4GTG7"/>
<dbReference type="VEuPathDB" id="FungiDB:H257_04755"/>
<accession>W4GTG7</accession>
<evidence type="ECO:0000313" key="1">
    <source>
        <dbReference type="EMBL" id="ETV83007.1"/>
    </source>
</evidence>
<gene>
    <name evidence="1" type="ORF">H257_04755</name>
</gene>
<dbReference type="RefSeq" id="XP_009827678.1">
    <property type="nucleotide sequence ID" value="XM_009829376.1"/>
</dbReference>
<name>W4GTG7_APHAT</name>